<dbReference type="AlphaFoldDB" id="A0A9Q1B496"/>
<comment type="caution">
    <text evidence="2">The sequence shown here is derived from an EMBL/GenBank/DDBJ whole genome shotgun (WGS) entry which is preliminary data.</text>
</comment>
<keyword evidence="3" id="KW-1185">Reference proteome</keyword>
<dbReference type="Proteomes" id="UP001142489">
    <property type="component" value="Unassembled WGS sequence"/>
</dbReference>
<evidence type="ECO:0000256" key="1">
    <source>
        <dbReference type="SAM" id="MobiDB-lite"/>
    </source>
</evidence>
<feature type="compositionally biased region" description="Low complexity" evidence="1">
    <location>
        <begin position="162"/>
        <end position="179"/>
    </location>
</feature>
<sequence>MASAALFKKCEACPNKIPLTDGHSLCLYCLGKSHQHAHCPQCKKLTKTALKQQLGRLRVHLWEKSLKPMDSTEHSEALMPSTSSRSKSSSKFMQKQKKLASTPAPPEQQQPCDSVATAPFSPRPSGLMPRPTALTPQSAQLTAQSPGISQEDSWVDHFSEQPTVTHTPPHSPVSSAGLT</sequence>
<gene>
    <name evidence="2" type="ORF">JRQ81_012937</name>
</gene>
<feature type="compositionally biased region" description="Low complexity" evidence="1">
    <location>
        <begin position="81"/>
        <end position="93"/>
    </location>
</feature>
<feature type="compositionally biased region" description="Polar residues" evidence="1">
    <location>
        <begin position="134"/>
        <end position="152"/>
    </location>
</feature>
<protein>
    <submittedName>
        <fullName evidence="2">Uncharacterized protein</fullName>
    </submittedName>
</protein>
<reference evidence="2" key="1">
    <citation type="journal article" date="2023" name="DNA Res.">
        <title>Chromosome-level genome assembly of Phrynocephalus forsythii using third-generation DNA sequencing and Hi-C analysis.</title>
        <authorList>
            <person name="Qi Y."/>
            <person name="Zhao W."/>
            <person name="Zhao Y."/>
            <person name="Niu C."/>
            <person name="Cao S."/>
            <person name="Zhang Y."/>
        </authorList>
    </citation>
    <scope>NUCLEOTIDE SEQUENCE</scope>
    <source>
        <tissue evidence="2">Muscle</tissue>
    </source>
</reference>
<evidence type="ECO:0000313" key="2">
    <source>
        <dbReference type="EMBL" id="KAJ7334996.1"/>
    </source>
</evidence>
<feature type="region of interest" description="Disordered" evidence="1">
    <location>
        <begin position="68"/>
        <end position="179"/>
    </location>
</feature>
<organism evidence="2 3">
    <name type="scientific">Phrynocephalus forsythii</name>
    <dbReference type="NCBI Taxonomy" id="171643"/>
    <lineage>
        <taxon>Eukaryota</taxon>
        <taxon>Metazoa</taxon>
        <taxon>Chordata</taxon>
        <taxon>Craniata</taxon>
        <taxon>Vertebrata</taxon>
        <taxon>Euteleostomi</taxon>
        <taxon>Lepidosauria</taxon>
        <taxon>Squamata</taxon>
        <taxon>Bifurcata</taxon>
        <taxon>Unidentata</taxon>
        <taxon>Episquamata</taxon>
        <taxon>Toxicofera</taxon>
        <taxon>Iguania</taxon>
        <taxon>Acrodonta</taxon>
        <taxon>Agamidae</taxon>
        <taxon>Agaminae</taxon>
        <taxon>Phrynocephalus</taxon>
    </lineage>
</organism>
<name>A0A9Q1B496_9SAUR</name>
<proteinExistence type="predicted"/>
<accession>A0A9Q1B496</accession>
<dbReference type="EMBL" id="JAPFRF010000004">
    <property type="protein sequence ID" value="KAJ7334996.1"/>
    <property type="molecule type" value="Genomic_DNA"/>
</dbReference>
<evidence type="ECO:0000313" key="3">
    <source>
        <dbReference type="Proteomes" id="UP001142489"/>
    </source>
</evidence>